<feature type="region of interest" description="Disordered" evidence="1">
    <location>
        <begin position="142"/>
        <end position="173"/>
    </location>
</feature>
<organism evidence="3 4">
    <name type="scientific">Cryptosporangium minutisporangium</name>
    <dbReference type="NCBI Taxonomy" id="113569"/>
    <lineage>
        <taxon>Bacteria</taxon>
        <taxon>Bacillati</taxon>
        <taxon>Actinomycetota</taxon>
        <taxon>Actinomycetes</taxon>
        <taxon>Cryptosporangiales</taxon>
        <taxon>Cryptosporangiaceae</taxon>
        <taxon>Cryptosporangium</taxon>
    </lineage>
</organism>
<keyword evidence="4" id="KW-1185">Reference proteome</keyword>
<evidence type="ECO:0000313" key="4">
    <source>
        <dbReference type="Proteomes" id="UP001501676"/>
    </source>
</evidence>
<dbReference type="RefSeq" id="WP_345728759.1">
    <property type="nucleotide sequence ID" value="NZ_BAAAYN010000018.1"/>
</dbReference>
<reference evidence="4" key="1">
    <citation type="journal article" date="2019" name="Int. J. Syst. Evol. Microbiol.">
        <title>The Global Catalogue of Microorganisms (GCM) 10K type strain sequencing project: providing services to taxonomists for standard genome sequencing and annotation.</title>
        <authorList>
            <consortium name="The Broad Institute Genomics Platform"/>
            <consortium name="The Broad Institute Genome Sequencing Center for Infectious Disease"/>
            <person name="Wu L."/>
            <person name="Ma J."/>
        </authorList>
    </citation>
    <scope>NUCLEOTIDE SEQUENCE [LARGE SCALE GENOMIC DNA]</scope>
    <source>
        <strain evidence="4">JCM 9458</strain>
    </source>
</reference>
<evidence type="ECO:0000313" key="3">
    <source>
        <dbReference type="EMBL" id="GAA3387586.1"/>
    </source>
</evidence>
<sequence>MTHATGARPLGPTVGVRARRAVARLAMALCTALIAAGGLGAVAVPAVATALGAPGWGTPGPSTSGLGAAGSGSGSGFVVGATPATVRAATHASARGTASRARPQRQQENSKPAFTTAQRIHADVLPAGTTVGRIGLAEPLLPAGRTLTDAPSRAPPAPAGLPDTRAPPASGRS</sequence>
<feature type="transmembrane region" description="Helical" evidence="2">
    <location>
        <begin position="21"/>
        <end position="44"/>
    </location>
</feature>
<keyword evidence="2" id="KW-0812">Transmembrane</keyword>
<evidence type="ECO:0000256" key="2">
    <source>
        <dbReference type="SAM" id="Phobius"/>
    </source>
</evidence>
<keyword evidence="2" id="KW-1133">Transmembrane helix</keyword>
<evidence type="ECO:0000256" key="1">
    <source>
        <dbReference type="SAM" id="MobiDB-lite"/>
    </source>
</evidence>
<gene>
    <name evidence="3" type="ORF">GCM10020369_30650</name>
</gene>
<protein>
    <submittedName>
        <fullName evidence="3">Uncharacterized protein</fullName>
    </submittedName>
</protein>
<proteinExistence type="predicted"/>
<dbReference type="EMBL" id="BAAAYN010000018">
    <property type="protein sequence ID" value="GAA3387586.1"/>
    <property type="molecule type" value="Genomic_DNA"/>
</dbReference>
<dbReference type="Proteomes" id="UP001501676">
    <property type="component" value="Unassembled WGS sequence"/>
</dbReference>
<comment type="caution">
    <text evidence="3">The sequence shown here is derived from an EMBL/GenBank/DDBJ whole genome shotgun (WGS) entry which is preliminary data.</text>
</comment>
<feature type="region of interest" description="Disordered" evidence="1">
    <location>
        <begin position="88"/>
        <end position="114"/>
    </location>
</feature>
<accession>A0ABP6SX18</accession>
<feature type="compositionally biased region" description="Polar residues" evidence="1">
    <location>
        <begin position="104"/>
        <end position="114"/>
    </location>
</feature>
<keyword evidence="2" id="KW-0472">Membrane</keyword>
<name>A0ABP6SX18_9ACTN</name>